<evidence type="ECO:0000313" key="6">
    <source>
        <dbReference type="Proteomes" id="UP000179129"/>
    </source>
</evidence>
<feature type="coiled-coil region" evidence="3">
    <location>
        <begin position="91"/>
        <end position="139"/>
    </location>
</feature>
<gene>
    <name evidence="5" type="ORF">A3F83_00255</name>
</gene>
<evidence type="ECO:0000259" key="4">
    <source>
        <dbReference type="Pfam" id="PF25990"/>
    </source>
</evidence>
<dbReference type="PROSITE" id="PS51257">
    <property type="entry name" value="PROKAR_LIPOPROTEIN"/>
    <property type="match status" value="1"/>
</dbReference>
<evidence type="ECO:0000256" key="2">
    <source>
        <dbReference type="ARBA" id="ARBA00023054"/>
    </source>
</evidence>
<dbReference type="STRING" id="1817867.A3F83_00255"/>
<feature type="domain" description="YknX-like beta-barrel" evidence="4">
    <location>
        <begin position="250"/>
        <end position="326"/>
    </location>
</feature>
<keyword evidence="2 3" id="KW-0175">Coiled coil</keyword>
<accession>A0A1F5YRS9</accession>
<sequence length="332" mass="37370">MKKSHLLTATLCLFLACSRGARDKQSGGPESGGPGNPFTETGELQAVRNTNVVMPSFDWDYGRPQITFLEKEGTVLKAGEIVAEIEKSGVLKILENEKANLAIAEADLKKMKVDNEMALKKLETEYQTALSDLQQARIDTQRVRYEPESRRQVARLSLEKTGIALQKAGEKLDATHQVQEQDLKIQLIRIEQIKAKLSKAEQTIVNFTLRAPANGMIVHSRDRWSHEKVKVGDGRWPGQAIVQLPDLTQMKVLTSVNETDIRKVDLKQKVAVRLDAFPDLKFDGRIITISHICHKKNKNSDIKMFDVEVLLEQTHRIFKPGMTTSCEFLLTV</sequence>
<evidence type="ECO:0000256" key="3">
    <source>
        <dbReference type="SAM" id="Coils"/>
    </source>
</evidence>
<dbReference type="InterPro" id="IPR050465">
    <property type="entry name" value="UPF0194_transport"/>
</dbReference>
<dbReference type="Pfam" id="PF25990">
    <property type="entry name" value="Beta-barrel_YknX"/>
    <property type="match status" value="1"/>
</dbReference>
<dbReference type="Gene3D" id="2.40.30.170">
    <property type="match status" value="1"/>
</dbReference>
<dbReference type="AlphaFoldDB" id="A0A1F5YRS9"/>
<evidence type="ECO:0000313" key="5">
    <source>
        <dbReference type="EMBL" id="OGG02889.1"/>
    </source>
</evidence>
<name>A0A1F5YRS9_9BACT</name>
<protein>
    <recommendedName>
        <fullName evidence="4">YknX-like beta-barrel domain-containing protein</fullName>
    </recommendedName>
</protein>
<comment type="subcellular location">
    <subcellularLocation>
        <location evidence="1">Cell envelope</location>
    </subcellularLocation>
</comment>
<reference evidence="5 6" key="1">
    <citation type="journal article" date="2016" name="Nat. Commun.">
        <title>Thousands of microbial genomes shed light on interconnected biogeochemical processes in an aquifer system.</title>
        <authorList>
            <person name="Anantharaman K."/>
            <person name="Brown C.T."/>
            <person name="Hug L.A."/>
            <person name="Sharon I."/>
            <person name="Castelle C.J."/>
            <person name="Probst A.J."/>
            <person name="Thomas B.C."/>
            <person name="Singh A."/>
            <person name="Wilkins M.J."/>
            <person name="Karaoz U."/>
            <person name="Brodie E.L."/>
            <person name="Williams K.H."/>
            <person name="Hubbard S.S."/>
            <person name="Banfield J.F."/>
        </authorList>
    </citation>
    <scope>NUCLEOTIDE SEQUENCE [LARGE SCALE GENOMIC DNA]</scope>
</reference>
<feature type="coiled-coil region" evidence="3">
    <location>
        <begin position="183"/>
        <end position="210"/>
    </location>
</feature>
<organism evidence="5 6">
    <name type="scientific">Candidatus Glassbacteria bacterium RIFCSPLOWO2_12_FULL_58_11</name>
    <dbReference type="NCBI Taxonomy" id="1817867"/>
    <lineage>
        <taxon>Bacteria</taxon>
        <taxon>Candidatus Glassiibacteriota</taxon>
    </lineage>
</organism>
<evidence type="ECO:0000256" key="1">
    <source>
        <dbReference type="ARBA" id="ARBA00004196"/>
    </source>
</evidence>
<comment type="caution">
    <text evidence="5">The sequence shown here is derived from an EMBL/GenBank/DDBJ whole genome shotgun (WGS) entry which is preliminary data.</text>
</comment>
<dbReference type="InterPro" id="IPR058636">
    <property type="entry name" value="Beta-barrel_YknX"/>
</dbReference>
<dbReference type="PANTHER" id="PTHR32347">
    <property type="entry name" value="EFFLUX SYSTEM COMPONENT YKNX-RELATED"/>
    <property type="match status" value="1"/>
</dbReference>
<dbReference type="GO" id="GO:0030313">
    <property type="term" value="C:cell envelope"/>
    <property type="evidence" value="ECO:0007669"/>
    <property type="project" value="UniProtKB-SubCell"/>
</dbReference>
<dbReference type="PANTHER" id="PTHR32347:SF23">
    <property type="entry name" value="BLL5650 PROTEIN"/>
    <property type="match status" value="1"/>
</dbReference>
<dbReference type="EMBL" id="MFIX01000167">
    <property type="protein sequence ID" value="OGG02889.1"/>
    <property type="molecule type" value="Genomic_DNA"/>
</dbReference>
<proteinExistence type="predicted"/>
<dbReference type="Proteomes" id="UP000179129">
    <property type="component" value="Unassembled WGS sequence"/>
</dbReference>